<dbReference type="OrthoDB" id="2280317at2759"/>
<dbReference type="AlphaFoldDB" id="A0A0B7MN98"/>
<reference evidence="2 3" key="1">
    <citation type="submission" date="2014-09" db="EMBL/GenBank/DDBJ databases">
        <authorList>
            <person name="Ellenberger Sabrina"/>
        </authorList>
    </citation>
    <scope>NUCLEOTIDE SEQUENCE [LARGE SCALE GENOMIC DNA]</scope>
    <source>
        <strain evidence="2 3">CBS 412.66</strain>
    </source>
</reference>
<evidence type="ECO:0000313" key="3">
    <source>
        <dbReference type="Proteomes" id="UP000054107"/>
    </source>
</evidence>
<dbReference type="Proteomes" id="UP000054107">
    <property type="component" value="Unassembled WGS sequence"/>
</dbReference>
<feature type="compositionally biased region" description="Polar residues" evidence="1">
    <location>
        <begin position="31"/>
        <end position="46"/>
    </location>
</feature>
<organism evidence="2 3">
    <name type="scientific">Parasitella parasitica</name>
    <dbReference type="NCBI Taxonomy" id="35722"/>
    <lineage>
        <taxon>Eukaryota</taxon>
        <taxon>Fungi</taxon>
        <taxon>Fungi incertae sedis</taxon>
        <taxon>Mucoromycota</taxon>
        <taxon>Mucoromycotina</taxon>
        <taxon>Mucoromycetes</taxon>
        <taxon>Mucorales</taxon>
        <taxon>Mucorineae</taxon>
        <taxon>Mucoraceae</taxon>
        <taxon>Parasitella</taxon>
    </lineage>
</organism>
<evidence type="ECO:0000313" key="2">
    <source>
        <dbReference type="EMBL" id="CEP07296.1"/>
    </source>
</evidence>
<evidence type="ECO:0000256" key="1">
    <source>
        <dbReference type="SAM" id="MobiDB-lite"/>
    </source>
</evidence>
<feature type="region of interest" description="Disordered" evidence="1">
    <location>
        <begin position="31"/>
        <end position="62"/>
    </location>
</feature>
<name>A0A0B7MN98_9FUNG</name>
<gene>
    <name evidence="2" type="primary">PARPA_00577.1 scaffold 917</name>
</gene>
<accession>A0A0B7MN98</accession>
<keyword evidence="3" id="KW-1185">Reference proteome</keyword>
<feature type="region of interest" description="Disordered" evidence="1">
    <location>
        <begin position="74"/>
        <end position="97"/>
    </location>
</feature>
<feature type="compositionally biased region" description="Polar residues" evidence="1">
    <location>
        <begin position="83"/>
        <end position="97"/>
    </location>
</feature>
<sequence length="580" mass="66571">MTYNRNYYDLNSEYDDDQSMADSQTDLYSGYNNTFRPHNQNGSRVMNRQRKSKKSSDNKSLLNRLSSYVNQDYDHLPEHESSNDINHMYQQPRNSRSKQSFINNDLAASPDGYQHYYRDLQQQHRQRRGSHQLNNRQNYEYPITPEDERSIYLYHEQPFVSSPEEITHYPATINSNVYMPPGSQHSEATFDDDDNTSFIEDTTTQRNTLINSESSIHVADDFHIKETIAPTIASAASPQEQVSPFAPYSLQLERQQRETEVALDQHNTGVGAISPAEKKKWFKSVINTALIIKKRAQNLRREGRSSVVLQHQRAMHDNVSSPPIKVISAGSNDILGDVLDSRQQQVLIAQLSQTPSPVSGYKANLLPEKTKITSLDRIWVFRLQEEETNNVFDHSNNKNIAWIGFDFENQLKIEQHIKELQTRPEDGRLALYDSHIRHKTMPVIVTPNDKKGYYFADIYQNELITLQITFIENDHQKLVFVSRLLSVRFCGVDAEGLYHFVVGCPFKADCWRDVVSLLSLQDFLPSRLAVWTALTSFCSPDMDDVLVALGAGFATLKISLAKRHRRGALDTFCCSQYGQT</sequence>
<dbReference type="EMBL" id="LN719154">
    <property type="protein sequence ID" value="CEP07296.1"/>
    <property type="molecule type" value="Genomic_DNA"/>
</dbReference>
<protein>
    <submittedName>
        <fullName evidence="2">Uncharacterized protein</fullName>
    </submittedName>
</protein>
<proteinExistence type="predicted"/>